<evidence type="ECO:0000259" key="2">
    <source>
        <dbReference type="Pfam" id="PF01261"/>
    </source>
</evidence>
<evidence type="ECO:0000256" key="1">
    <source>
        <dbReference type="ARBA" id="ARBA00023235"/>
    </source>
</evidence>
<evidence type="ECO:0000313" key="4">
    <source>
        <dbReference type="Proteomes" id="UP000564644"/>
    </source>
</evidence>
<keyword evidence="1 3" id="KW-0413">Isomerase</keyword>
<sequence>MQNYERKNETIRSAFLELKRNHPERLRTRLNLSWSNWGFGMESLEDTAKRLNRAGIRFIELHGNHYGPDLGHRPQETMELLAAYGIRAAGVCGMFSADNDLSGNRAVHRQAALDYLRREIEFTAAVGGSYLLVVPAAVGRPGKYDDMEFDRSAETLRLVADRFAEAGVRAAIEPIRSAETSIVHTIAEAKAYIAAVGHPGIAHINGDVYHMQSEEAHIGEALLEAGDLLVNLHLADSNRGALGDGSMDLDTIIMALYVLGFNREGRYVTPEPLGPGGDPYPAMYGKPDTAKLERLVTQSANYFRQREEALLA</sequence>
<keyword evidence="4" id="KW-1185">Reference proteome</keyword>
<reference evidence="3 4" key="1">
    <citation type="submission" date="2020-08" db="EMBL/GenBank/DDBJ databases">
        <title>Cohnella phylogeny.</title>
        <authorList>
            <person name="Dunlap C."/>
        </authorList>
    </citation>
    <scope>NUCLEOTIDE SEQUENCE [LARGE SCALE GENOMIC DNA]</scope>
    <source>
        <strain evidence="3 4">CBP 2801</strain>
    </source>
</reference>
<dbReference type="PANTHER" id="PTHR43489:SF7">
    <property type="entry name" value="3-DEHYDRO-D-GULOSIDE 4-EPIMERASE-RELATED"/>
    <property type="match status" value="1"/>
</dbReference>
<dbReference type="Pfam" id="PF01261">
    <property type="entry name" value="AP_endonuc_2"/>
    <property type="match status" value="1"/>
</dbReference>
<dbReference type="RefSeq" id="WP_185129129.1">
    <property type="nucleotide sequence ID" value="NZ_JACJVO010000012.1"/>
</dbReference>
<accession>A0A7X0SK51</accession>
<dbReference type="Gene3D" id="3.20.20.150">
    <property type="entry name" value="Divalent-metal-dependent TIM barrel enzymes"/>
    <property type="match status" value="1"/>
</dbReference>
<evidence type="ECO:0000313" key="3">
    <source>
        <dbReference type="EMBL" id="MBB6731457.1"/>
    </source>
</evidence>
<dbReference type="SUPFAM" id="SSF51658">
    <property type="entry name" value="Xylose isomerase-like"/>
    <property type="match status" value="1"/>
</dbReference>
<dbReference type="InterPro" id="IPR013022">
    <property type="entry name" value="Xyl_isomerase-like_TIM-brl"/>
</dbReference>
<dbReference type="GO" id="GO:0016853">
    <property type="term" value="F:isomerase activity"/>
    <property type="evidence" value="ECO:0007669"/>
    <property type="project" value="UniProtKB-KW"/>
</dbReference>
<gene>
    <name evidence="3" type="ORF">H7C18_11115</name>
</gene>
<comment type="caution">
    <text evidence="3">The sequence shown here is derived from an EMBL/GenBank/DDBJ whole genome shotgun (WGS) entry which is preliminary data.</text>
</comment>
<dbReference type="EMBL" id="JACJVO010000012">
    <property type="protein sequence ID" value="MBB6731457.1"/>
    <property type="molecule type" value="Genomic_DNA"/>
</dbReference>
<name>A0A7X0SK51_9BACL</name>
<dbReference type="InterPro" id="IPR050417">
    <property type="entry name" value="Sugar_Epim/Isomerase"/>
</dbReference>
<organism evidence="3 4">
    <name type="scientific">Cohnella zeiphila</name>
    <dbReference type="NCBI Taxonomy" id="2761120"/>
    <lineage>
        <taxon>Bacteria</taxon>
        <taxon>Bacillati</taxon>
        <taxon>Bacillota</taxon>
        <taxon>Bacilli</taxon>
        <taxon>Bacillales</taxon>
        <taxon>Paenibacillaceae</taxon>
        <taxon>Cohnella</taxon>
    </lineage>
</organism>
<feature type="domain" description="Xylose isomerase-like TIM barrel" evidence="2">
    <location>
        <begin position="50"/>
        <end position="261"/>
    </location>
</feature>
<dbReference type="InterPro" id="IPR036237">
    <property type="entry name" value="Xyl_isomerase-like_sf"/>
</dbReference>
<proteinExistence type="predicted"/>
<dbReference type="PANTHER" id="PTHR43489">
    <property type="entry name" value="ISOMERASE"/>
    <property type="match status" value="1"/>
</dbReference>
<dbReference type="AlphaFoldDB" id="A0A7X0SK51"/>
<dbReference type="Proteomes" id="UP000564644">
    <property type="component" value="Unassembled WGS sequence"/>
</dbReference>
<protein>
    <submittedName>
        <fullName evidence="3">Sugar phosphate isomerase/epimerase</fullName>
    </submittedName>
</protein>